<gene>
    <name evidence="1" type="ORF">DY262_17355</name>
</gene>
<evidence type="ECO:0000313" key="1">
    <source>
        <dbReference type="EMBL" id="RFP77133.1"/>
    </source>
</evidence>
<dbReference type="InterPro" id="IPR012434">
    <property type="entry name" value="DUF1631"/>
</dbReference>
<keyword evidence="2" id="KW-1185">Reference proteome</keyword>
<name>A0A372EFB9_9BURK</name>
<dbReference type="Proteomes" id="UP000261931">
    <property type="component" value="Unassembled WGS sequence"/>
</dbReference>
<sequence length="698" mass="77910">MPPPFVVDAFAMPNSPLPALDLCLKEALDQCRQWIPAWIDRVHGLLRERELAQTQVHERQALLEAHQSVHRQRDAVARHWLSALADRLEQAPAASAQARKPALSLDELELMGDDQVHERVEIARAQQTAMLSADDAFNEFTARLSTAQGFKVVNAELNPLRVQVFVETLLSSLKGLDVTPAARARWLRVGATPLGESLDVLYRHLSAWLNAQGVQPAGYAVVMAPESRAVVEEELMGQDLLEGPMSDQEALLTLDHLHRLLVGDTEGGEGARRANDAMTRALAGEVVTLMMQRIATDKRLLKPVRGHLQEMKPALLELATSNPRFFADRNNPARRLLDAVTARSLAFTSEQDEGYSGFLQELRHVVYELRRPGKTDLADRFPTLLDQLRQSEDRAVPRGEREARGRAVQTLVKVEQRKLLAEKIANEFRARPDYPRTPGPVRRFLTGVWAQVVAKARIDEADNPPLTSGDPTSKRYVDILSDLLWSSQLALASQNRPRLVRIIPPVLRTLREGLDAIDYPRDKVEAFFQTLMGLHEAAYKTQRSSEAAPAPTEVDASVFNPDDAELWMRQHEAKATNFYDDSLPETTQPGFAATQPMQREWVDIKAGMVLRDATSLAVGSWFDLYQEGQALRVQLTWASPHGTLFLFGTASGKSMSMTRRGVDRLIEQDKLRVVADHSVVDEALDAVAQQALKNSGKR</sequence>
<dbReference type="Pfam" id="PF07793">
    <property type="entry name" value="DUF1631"/>
    <property type="match status" value="2"/>
</dbReference>
<reference evidence="1 2" key="1">
    <citation type="submission" date="2018-08" db="EMBL/GenBank/DDBJ databases">
        <title>Hydrogenophaga sp. LA-38 isolated from sludge.</title>
        <authorList>
            <person name="Im W.-T."/>
        </authorList>
    </citation>
    <scope>NUCLEOTIDE SEQUENCE [LARGE SCALE GENOMIC DNA]</scope>
    <source>
        <strain evidence="1 2">LA-38</strain>
    </source>
</reference>
<dbReference type="AlphaFoldDB" id="A0A372EFB9"/>
<organism evidence="1 2">
    <name type="scientific">Hydrogenophaga borbori</name>
    <dbReference type="NCBI Taxonomy" id="2294117"/>
    <lineage>
        <taxon>Bacteria</taxon>
        <taxon>Pseudomonadati</taxon>
        <taxon>Pseudomonadota</taxon>
        <taxon>Betaproteobacteria</taxon>
        <taxon>Burkholderiales</taxon>
        <taxon>Comamonadaceae</taxon>
        <taxon>Hydrogenophaga</taxon>
    </lineage>
</organism>
<comment type="caution">
    <text evidence="1">The sequence shown here is derived from an EMBL/GenBank/DDBJ whole genome shotgun (WGS) entry which is preliminary data.</text>
</comment>
<dbReference type="EMBL" id="QVLS01000012">
    <property type="protein sequence ID" value="RFP77133.1"/>
    <property type="molecule type" value="Genomic_DNA"/>
</dbReference>
<protein>
    <submittedName>
        <fullName evidence="1">DUF1631 family protein</fullName>
    </submittedName>
</protein>
<accession>A0A372EFB9</accession>
<proteinExistence type="predicted"/>
<evidence type="ECO:0000313" key="2">
    <source>
        <dbReference type="Proteomes" id="UP000261931"/>
    </source>
</evidence>